<reference evidence="2" key="1">
    <citation type="submission" date="2016-06" db="EMBL/GenBank/DDBJ databases">
        <title>Draft Genome sequence of the fungus Inonotus baumii.</title>
        <authorList>
            <person name="Zhu H."/>
            <person name="Lin W."/>
        </authorList>
    </citation>
    <scope>NUCLEOTIDE SEQUENCE</scope>
    <source>
        <strain evidence="2">821</strain>
    </source>
</reference>
<comment type="caution">
    <text evidence="2">The sequence shown here is derived from an EMBL/GenBank/DDBJ whole genome shotgun (WGS) entry which is preliminary data.</text>
</comment>
<feature type="transmembrane region" description="Helical" evidence="1">
    <location>
        <begin position="137"/>
        <end position="166"/>
    </location>
</feature>
<name>A0A9Q5I441_SANBA</name>
<protein>
    <submittedName>
        <fullName evidence="2">Uncharacterized protein</fullName>
    </submittedName>
</protein>
<keyword evidence="1" id="KW-1133">Transmembrane helix</keyword>
<dbReference type="AlphaFoldDB" id="A0A9Q5I441"/>
<gene>
    <name evidence="2" type="ORF">A7U60_g1437</name>
</gene>
<evidence type="ECO:0000313" key="3">
    <source>
        <dbReference type="Proteomes" id="UP000757232"/>
    </source>
</evidence>
<proteinExistence type="predicted"/>
<keyword evidence="1" id="KW-0472">Membrane</keyword>
<feature type="transmembrane region" description="Helical" evidence="1">
    <location>
        <begin position="75"/>
        <end position="94"/>
    </location>
</feature>
<keyword evidence="1" id="KW-0812">Transmembrane</keyword>
<evidence type="ECO:0000256" key="1">
    <source>
        <dbReference type="SAM" id="Phobius"/>
    </source>
</evidence>
<feature type="transmembrane region" description="Helical" evidence="1">
    <location>
        <begin position="101"/>
        <end position="125"/>
    </location>
</feature>
<dbReference type="OrthoDB" id="3214861at2759"/>
<keyword evidence="3" id="KW-1185">Reference proteome</keyword>
<organism evidence="2 3">
    <name type="scientific">Sanghuangporus baumii</name>
    <name type="common">Phellinus baumii</name>
    <dbReference type="NCBI Taxonomy" id="108892"/>
    <lineage>
        <taxon>Eukaryota</taxon>
        <taxon>Fungi</taxon>
        <taxon>Dikarya</taxon>
        <taxon>Basidiomycota</taxon>
        <taxon>Agaricomycotina</taxon>
        <taxon>Agaricomycetes</taxon>
        <taxon>Hymenochaetales</taxon>
        <taxon>Hymenochaetaceae</taxon>
        <taxon>Sanghuangporus</taxon>
    </lineage>
</organism>
<evidence type="ECO:0000313" key="2">
    <source>
        <dbReference type="EMBL" id="OCB91318.1"/>
    </source>
</evidence>
<dbReference type="EMBL" id="LNZH02000094">
    <property type="protein sequence ID" value="OCB91318.1"/>
    <property type="molecule type" value="Genomic_DNA"/>
</dbReference>
<dbReference type="Proteomes" id="UP000757232">
    <property type="component" value="Unassembled WGS sequence"/>
</dbReference>
<accession>A0A9Q5I441</accession>
<sequence>MDLSHTFGVIYWGFIIATAPIDNSAFLRSITLLPCETPSLSCSDARSINDAIEQVVNFGNPLALLYMTKPYVTEYAITLIIIFLSQTFYLWQIYTVNRTVWIPLLIFFLATCSLAGGIAVTVELFKVDLLVENLSDSTIMICLSLATSFAAACEIVSTAAMCYYLAFRRSTYKE</sequence>